<dbReference type="KEGG" id="doa:AXF15_02305"/>
<feature type="domain" description="AAA+ ATPase" evidence="1">
    <location>
        <begin position="42"/>
        <end position="185"/>
    </location>
</feature>
<dbReference type="AlphaFoldDB" id="A0A0X8JPC6"/>
<evidence type="ECO:0000313" key="2">
    <source>
        <dbReference type="EMBL" id="AMD92053.1"/>
    </source>
</evidence>
<dbReference type="InterPro" id="IPR003593">
    <property type="entry name" value="AAA+_ATPase"/>
</dbReference>
<dbReference type="SUPFAM" id="SSF52540">
    <property type="entry name" value="P-loop containing nucleoside triphosphate hydrolases"/>
    <property type="match status" value="1"/>
</dbReference>
<sequence>MYEKFYGLRERPFTIMPNPHYLYMSQKHKLALAHLRYGLSEGTGVVVLTGGIGTGKTTLLRHVLGKIKNVADVALVFNTNVSGDELLRLIIQEFEAGSPGQDKTANLALLNDFLIDRFTHGRRSIVIVDEAQNLSRDALEEVRLLSNLQGTSRPLLQIVLAGQPELRRKLADPTLTQLTQRITSTYHLSALAQEEVKAYICFRLAQAGGNPLLFSDEAMEGIHIASKGVPRLINILCDAALLHGYADGQPSIDQKIVDSVIEEMALVLQSTGSLIPEPSAGLDIPYNTEDRLLSIERRLKVLEEHLAAWSTEAQLVFLELEVMRNQMQEKGEEHIPSANKVEIIVKKGERTQEEILTAQNNKRQLQWINEFKKKIKNALGGYSTKKIS</sequence>
<dbReference type="InterPro" id="IPR052026">
    <property type="entry name" value="ExeA_AAA_ATPase_DNA-bind"/>
</dbReference>
<evidence type="ECO:0000313" key="3">
    <source>
        <dbReference type="Proteomes" id="UP000063964"/>
    </source>
</evidence>
<dbReference type="InterPro" id="IPR049945">
    <property type="entry name" value="AAA_22"/>
</dbReference>
<proteinExistence type="predicted"/>
<protein>
    <recommendedName>
        <fullName evidence="1">AAA+ ATPase domain-containing protein</fullName>
    </recommendedName>
</protein>
<dbReference type="EMBL" id="CP014230">
    <property type="protein sequence ID" value="AMD92053.1"/>
    <property type="molecule type" value="Genomic_DNA"/>
</dbReference>
<dbReference type="OrthoDB" id="9779230at2"/>
<dbReference type="RefSeq" id="WP_066602758.1">
    <property type="nucleotide sequence ID" value="NZ_CP014230.1"/>
</dbReference>
<dbReference type="Proteomes" id="UP000063964">
    <property type="component" value="Chromosome"/>
</dbReference>
<accession>A0A0X8JPC6</accession>
<gene>
    <name evidence="2" type="ORF">AXF15_02305</name>
</gene>
<dbReference type="SMART" id="SM00382">
    <property type="entry name" value="AAA"/>
    <property type="match status" value="1"/>
</dbReference>
<dbReference type="STRING" id="888061.AXF15_02305"/>
<dbReference type="GO" id="GO:0016887">
    <property type="term" value="F:ATP hydrolysis activity"/>
    <property type="evidence" value="ECO:0007669"/>
    <property type="project" value="InterPro"/>
</dbReference>
<keyword evidence="3" id="KW-1185">Reference proteome</keyword>
<dbReference type="PANTHER" id="PTHR35894:SF1">
    <property type="entry name" value="PHOSPHORIBULOKINASE _ URIDINE KINASE FAMILY"/>
    <property type="match status" value="1"/>
</dbReference>
<dbReference type="Gene3D" id="3.40.50.300">
    <property type="entry name" value="P-loop containing nucleotide triphosphate hydrolases"/>
    <property type="match status" value="1"/>
</dbReference>
<evidence type="ECO:0000259" key="1">
    <source>
        <dbReference type="SMART" id="SM00382"/>
    </source>
</evidence>
<organism evidence="2 3">
    <name type="scientific">Desulfomicrobium orale DSM 12838</name>
    <dbReference type="NCBI Taxonomy" id="888061"/>
    <lineage>
        <taxon>Bacteria</taxon>
        <taxon>Pseudomonadati</taxon>
        <taxon>Thermodesulfobacteriota</taxon>
        <taxon>Desulfovibrionia</taxon>
        <taxon>Desulfovibrionales</taxon>
        <taxon>Desulfomicrobiaceae</taxon>
        <taxon>Desulfomicrobium</taxon>
    </lineage>
</organism>
<name>A0A0X8JPC6_9BACT</name>
<dbReference type="PANTHER" id="PTHR35894">
    <property type="entry name" value="GENERAL SECRETION PATHWAY PROTEIN A-RELATED"/>
    <property type="match status" value="1"/>
</dbReference>
<dbReference type="InterPro" id="IPR027417">
    <property type="entry name" value="P-loop_NTPase"/>
</dbReference>
<dbReference type="Pfam" id="PF13401">
    <property type="entry name" value="AAA_22"/>
    <property type="match status" value="1"/>
</dbReference>
<reference evidence="3" key="1">
    <citation type="submission" date="2016-02" db="EMBL/GenBank/DDBJ databases">
        <authorList>
            <person name="Holder M.E."/>
            <person name="Ajami N.J."/>
            <person name="Petrosino J.F."/>
        </authorList>
    </citation>
    <scope>NUCLEOTIDE SEQUENCE [LARGE SCALE GENOMIC DNA]</scope>
    <source>
        <strain evidence="3">DSM 12838</strain>
    </source>
</reference>